<gene>
    <name evidence="1" type="ORF">TanjilG_30737</name>
</gene>
<keyword evidence="2" id="KW-1185">Reference proteome</keyword>
<evidence type="ECO:0000313" key="1">
    <source>
        <dbReference type="EMBL" id="OIW03673.1"/>
    </source>
</evidence>
<organism evidence="1 2">
    <name type="scientific">Lupinus angustifolius</name>
    <name type="common">Narrow-leaved blue lupine</name>
    <dbReference type="NCBI Taxonomy" id="3871"/>
    <lineage>
        <taxon>Eukaryota</taxon>
        <taxon>Viridiplantae</taxon>
        <taxon>Streptophyta</taxon>
        <taxon>Embryophyta</taxon>
        <taxon>Tracheophyta</taxon>
        <taxon>Spermatophyta</taxon>
        <taxon>Magnoliopsida</taxon>
        <taxon>eudicotyledons</taxon>
        <taxon>Gunneridae</taxon>
        <taxon>Pentapetalae</taxon>
        <taxon>rosids</taxon>
        <taxon>fabids</taxon>
        <taxon>Fabales</taxon>
        <taxon>Fabaceae</taxon>
        <taxon>Papilionoideae</taxon>
        <taxon>50 kb inversion clade</taxon>
        <taxon>genistoids sensu lato</taxon>
        <taxon>core genistoids</taxon>
        <taxon>Genisteae</taxon>
        <taxon>Lupinus</taxon>
    </lineage>
</organism>
<dbReference type="AlphaFoldDB" id="A0A1J7HMQ5"/>
<accession>A0A1J7HMQ5</accession>
<evidence type="ECO:0000313" key="2">
    <source>
        <dbReference type="Proteomes" id="UP000188354"/>
    </source>
</evidence>
<protein>
    <submittedName>
        <fullName evidence="1">Uncharacterized protein</fullName>
    </submittedName>
</protein>
<proteinExistence type="predicted"/>
<dbReference type="Gramene" id="OIW03673">
    <property type="protein sequence ID" value="OIW03673"/>
    <property type="gene ID" value="TanjilG_30737"/>
</dbReference>
<dbReference type="Proteomes" id="UP000188354">
    <property type="component" value="Chromosome LG10"/>
</dbReference>
<sequence>MCHPGVPFLSRGGLVVQRRWLMFQLVRVDGQVLNGGDDGGDNDNSSEGVSVKAVAASGGIPVLPASWGIPVPPAS</sequence>
<reference evidence="1 2" key="1">
    <citation type="journal article" date="2017" name="Plant Biotechnol. J.">
        <title>A comprehensive draft genome sequence for lupin (Lupinus angustifolius), an emerging health food: insights into plant-microbe interactions and legume evolution.</title>
        <authorList>
            <person name="Hane J.K."/>
            <person name="Ming Y."/>
            <person name="Kamphuis L.G."/>
            <person name="Nelson M.N."/>
            <person name="Garg G."/>
            <person name="Atkins C.A."/>
            <person name="Bayer P.E."/>
            <person name="Bravo A."/>
            <person name="Bringans S."/>
            <person name="Cannon S."/>
            <person name="Edwards D."/>
            <person name="Foley R."/>
            <person name="Gao L.L."/>
            <person name="Harrison M.J."/>
            <person name="Huang W."/>
            <person name="Hurgobin B."/>
            <person name="Li S."/>
            <person name="Liu C.W."/>
            <person name="McGrath A."/>
            <person name="Morahan G."/>
            <person name="Murray J."/>
            <person name="Weller J."/>
            <person name="Jian J."/>
            <person name="Singh K.B."/>
        </authorList>
    </citation>
    <scope>NUCLEOTIDE SEQUENCE [LARGE SCALE GENOMIC DNA]</scope>
    <source>
        <strain evidence="2">cv. Tanjil</strain>
        <tissue evidence="1">Whole plant</tissue>
    </source>
</reference>
<dbReference type="EMBL" id="CM007370">
    <property type="protein sequence ID" value="OIW03673.1"/>
    <property type="molecule type" value="Genomic_DNA"/>
</dbReference>
<name>A0A1J7HMQ5_LUPAN</name>